<comment type="caution">
    <text evidence="1">The sequence shown here is derived from an EMBL/GenBank/DDBJ whole genome shotgun (WGS) entry which is preliminary data.</text>
</comment>
<sequence>MRLLDLIKQAGADAVHAGYPVSIFTGNVTQVNPLEVSFDPQREPLTEDFLLVPESLTPLQLDLKHTHSINGGNTEEALAEPIVIRKGLEAGDVVLLLRMQGGLKFIVLDKVVEG</sequence>
<dbReference type="EMBL" id="JBHTLU010000014">
    <property type="protein sequence ID" value="MFD1220920.1"/>
    <property type="molecule type" value="Genomic_DNA"/>
</dbReference>
<accession>A0ABW3UMZ1</accession>
<protein>
    <submittedName>
        <fullName evidence="1">DUF2577 domain-containing protein</fullName>
    </submittedName>
</protein>
<reference evidence="2" key="1">
    <citation type="journal article" date="2019" name="Int. J. Syst. Evol. Microbiol.">
        <title>The Global Catalogue of Microorganisms (GCM) 10K type strain sequencing project: providing services to taxonomists for standard genome sequencing and annotation.</title>
        <authorList>
            <consortium name="The Broad Institute Genomics Platform"/>
            <consortium name="The Broad Institute Genome Sequencing Center for Infectious Disease"/>
            <person name="Wu L."/>
            <person name="Ma J."/>
        </authorList>
    </citation>
    <scope>NUCLEOTIDE SEQUENCE [LARGE SCALE GENOMIC DNA]</scope>
    <source>
        <strain evidence="2">CCUG 53270</strain>
    </source>
</reference>
<name>A0ABW3UMZ1_9BACL</name>
<evidence type="ECO:0000313" key="1">
    <source>
        <dbReference type="EMBL" id="MFD1220920.1"/>
    </source>
</evidence>
<organism evidence="1 2">
    <name type="scientific">Paenibacillus vulneris</name>
    <dbReference type="NCBI Taxonomy" id="1133364"/>
    <lineage>
        <taxon>Bacteria</taxon>
        <taxon>Bacillati</taxon>
        <taxon>Bacillota</taxon>
        <taxon>Bacilli</taxon>
        <taxon>Bacillales</taxon>
        <taxon>Paenibacillaceae</taxon>
        <taxon>Paenibacillus</taxon>
    </lineage>
</organism>
<evidence type="ECO:0000313" key="2">
    <source>
        <dbReference type="Proteomes" id="UP001597180"/>
    </source>
</evidence>
<gene>
    <name evidence="1" type="ORF">ACFQ4B_12415</name>
</gene>
<dbReference type="RefSeq" id="WP_079914715.1">
    <property type="nucleotide sequence ID" value="NZ_BAABJG010000029.1"/>
</dbReference>
<keyword evidence="2" id="KW-1185">Reference proteome</keyword>
<proteinExistence type="predicted"/>
<dbReference type="InterPro" id="IPR022555">
    <property type="entry name" value="DUF2577"/>
</dbReference>
<dbReference type="Proteomes" id="UP001597180">
    <property type="component" value="Unassembled WGS sequence"/>
</dbReference>
<dbReference type="Pfam" id="PF10844">
    <property type="entry name" value="DUF2577"/>
    <property type="match status" value="1"/>
</dbReference>